<dbReference type="Proteomes" id="UP001399917">
    <property type="component" value="Unassembled WGS sequence"/>
</dbReference>
<reference evidence="2" key="1">
    <citation type="journal article" date="2019" name="Int. J. Syst. Evol. Microbiol.">
        <title>The Global Catalogue of Microorganisms (GCM) 10K type strain sequencing project: providing services to taxonomists for standard genome sequencing and annotation.</title>
        <authorList>
            <consortium name="The Broad Institute Genomics Platform"/>
            <consortium name="The Broad Institute Genome Sequencing Center for Infectious Disease"/>
            <person name="Wu L."/>
            <person name="Ma J."/>
        </authorList>
    </citation>
    <scope>NUCLEOTIDE SEQUENCE [LARGE SCALE GENOMIC DNA]</scope>
    <source>
        <strain evidence="2">JCM 17190</strain>
    </source>
</reference>
<organism evidence="1 2">
    <name type="scientific">Celeribacter arenosi</name>
    <dbReference type="NCBI Taxonomy" id="792649"/>
    <lineage>
        <taxon>Bacteria</taxon>
        <taxon>Pseudomonadati</taxon>
        <taxon>Pseudomonadota</taxon>
        <taxon>Alphaproteobacteria</taxon>
        <taxon>Rhodobacterales</taxon>
        <taxon>Roseobacteraceae</taxon>
        <taxon>Celeribacter</taxon>
    </lineage>
</organism>
<gene>
    <name evidence="1" type="ORF">GCM10022404_16990</name>
</gene>
<dbReference type="RefSeq" id="WP_344846332.1">
    <property type="nucleotide sequence ID" value="NZ_BAABDF010000007.1"/>
</dbReference>
<comment type="caution">
    <text evidence="1">The sequence shown here is derived from an EMBL/GenBank/DDBJ whole genome shotgun (WGS) entry which is preliminary data.</text>
</comment>
<dbReference type="EMBL" id="BAABDF010000007">
    <property type="protein sequence ID" value="GAA3867477.1"/>
    <property type="molecule type" value="Genomic_DNA"/>
</dbReference>
<proteinExistence type="predicted"/>
<evidence type="ECO:0000313" key="2">
    <source>
        <dbReference type="Proteomes" id="UP001399917"/>
    </source>
</evidence>
<protein>
    <submittedName>
        <fullName evidence="1">Uncharacterized protein</fullName>
    </submittedName>
</protein>
<keyword evidence="2" id="KW-1185">Reference proteome</keyword>
<accession>A0ABP7K6G9</accession>
<name>A0ABP7K6G9_9RHOB</name>
<sequence>MFKFLRFGRGHKAEVAIESQRQTFERLVSELNEALDTLPDKPAVTIDPATGHVAFDLPEHFPDEALALPAPTPAEKGEDVIVDEAAEEVAETAEAAEDAVEDVVETAVEKAAK</sequence>
<evidence type="ECO:0000313" key="1">
    <source>
        <dbReference type="EMBL" id="GAA3867477.1"/>
    </source>
</evidence>